<dbReference type="InterPro" id="IPR043502">
    <property type="entry name" value="DNA/RNA_pol_sf"/>
</dbReference>
<sequence length="192" mass="22289">MSKIDTAVIKHRLSVYPKAKNVKQKHRNFSAEKYAIITEEVDCLLAVGFIREAHYLEWLSNVVLVKKVSGKRRMCIDFTDLNKVCPKDSFPLPRIDLIVDSTAGHPLPSFIDAYSGYNQIRMNPEDKEKTTFIIDQGLYCYKAMSFDLKKPIATYQRLVNRMFKEQIGRNMEVYVDDLLVKSRKPKQHITDL</sequence>
<dbReference type="EMBL" id="LIHL02000002">
    <property type="protein sequence ID" value="KAF5477476.1"/>
    <property type="molecule type" value="Genomic_DNA"/>
</dbReference>
<dbReference type="InterPro" id="IPR000477">
    <property type="entry name" value="RT_dom"/>
</dbReference>
<reference evidence="2" key="2">
    <citation type="submission" date="2020-03" db="EMBL/GenBank/DDBJ databases">
        <title>Walnut 2.0.</title>
        <authorList>
            <person name="Marrano A."/>
            <person name="Britton M."/>
            <person name="Zimin A.V."/>
            <person name="Zaini P.A."/>
            <person name="Workman R."/>
            <person name="Puiu D."/>
            <person name="Bianco L."/>
            <person name="Allen B.J."/>
            <person name="Troggio M."/>
            <person name="Leslie C.A."/>
            <person name="Timp W."/>
            <person name="Dendekar A."/>
            <person name="Salzberg S.L."/>
            <person name="Neale D.B."/>
        </authorList>
    </citation>
    <scope>NUCLEOTIDE SEQUENCE</scope>
    <source>
        <tissue evidence="2">Leaves</tissue>
    </source>
</reference>
<dbReference type="CDD" id="cd01647">
    <property type="entry name" value="RT_LTR"/>
    <property type="match status" value="1"/>
</dbReference>
<protein>
    <recommendedName>
        <fullName evidence="1">Reverse transcriptase domain-containing protein</fullName>
    </recommendedName>
</protein>
<reference evidence="2" key="1">
    <citation type="submission" date="2015-10" db="EMBL/GenBank/DDBJ databases">
        <authorList>
            <person name="Martinez-Garcia P.J."/>
            <person name="Crepeau M.W."/>
            <person name="Puiu D."/>
            <person name="Gonzalez-Ibeas D."/>
            <person name="Whalen J."/>
            <person name="Stevens K."/>
            <person name="Paul R."/>
            <person name="Butterfield T."/>
            <person name="Britton M."/>
            <person name="Reagan R."/>
            <person name="Chakraborty S."/>
            <person name="Walawage S.L."/>
            <person name="Vasquez-Gross H.A."/>
            <person name="Cardeno C."/>
            <person name="Famula R."/>
            <person name="Pratt K."/>
            <person name="Kuruganti S."/>
            <person name="Aradhya M.K."/>
            <person name="Leslie C.A."/>
            <person name="Dandekar A.M."/>
            <person name="Salzberg S.L."/>
            <person name="Wegrzyn J.L."/>
            <person name="Langley C.H."/>
            <person name="Neale D.B."/>
        </authorList>
    </citation>
    <scope>NUCLEOTIDE SEQUENCE</scope>
    <source>
        <tissue evidence="2">Leaves</tissue>
    </source>
</reference>
<dbReference type="Pfam" id="PF00078">
    <property type="entry name" value="RVT_1"/>
    <property type="match status" value="1"/>
</dbReference>
<name>A0A833XUH2_JUGRE</name>
<dbReference type="InterPro" id="IPR053134">
    <property type="entry name" value="RNA-dir_DNA_polymerase"/>
</dbReference>
<dbReference type="Proteomes" id="UP000619265">
    <property type="component" value="Unassembled WGS sequence"/>
</dbReference>
<dbReference type="AlphaFoldDB" id="A0A833XUH2"/>
<evidence type="ECO:0000259" key="1">
    <source>
        <dbReference type="Pfam" id="PF00078"/>
    </source>
</evidence>
<evidence type="ECO:0000313" key="3">
    <source>
        <dbReference type="Proteomes" id="UP000619265"/>
    </source>
</evidence>
<dbReference type="PANTHER" id="PTHR24559:SF444">
    <property type="entry name" value="REVERSE TRANSCRIPTASE DOMAIN-CONTAINING PROTEIN"/>
    <property type="match status" value="1"/>
</dbReference>
<dbReference type="SUPFAM" id="SSF56672">
    <property type="entry name" value="DNA/RNA polymerases"/>
    <property type="match status" value="1"/>
</dbReference>
<accession>A0A833XUH2</accession>
<dbReference type="Gene3D" id="3.30.70.270">
    <property type="match status" value="1"/>
</dbReference>
<organism evidence="2 3">
    <name type="scientific">Juglans regia</name>
    <name type="common">English walnut</name>
    <dbReference type="NCBI Taxonomy" id="51240"/>
    <lineage>
        <taxon>Eukaryota</taxon>
        <taxon>Viridiplantae</taxon>
        <taxon>Streptophyta</taxon>
        <taxon>Embryophyta</taxon>
        <taxon>Tracheophyta</taxon>
        <taxon>Spermatophyta</taxon>
        <taxon>Magnoliopsida</taxon>
        <taxon>eudicotyledons</taxon>
        <taxon>Gunneridae</taxon>
        <taxon>Pentapetalae</taxon>
        <taxon>rosids</taxon>
        <taxon>fabids</taxon>
        <taxon>Fagales</taxon>
        <taxon>Juglandaceae</taxon>
        <taxon>Juglans</taxon>
    </lineage>
</organism>
<evidence type="ECO:0000313" key="2">
    <source>
        <dbReference type="EMBL" id="KAF5477476.1"/>
    </source>
</evidence>
<gene>
    <name evidence="2" type="ORF">F2P56_004113</name>
</gene>
<dbReference type="PANTHER" id="PTHR24559">
    <property type="entry name" value="TRANSPOSON TY3-I GAG-POL POLYPROTEIN"/>
    <property type="match status" value="1"/>
</dbReference>
<proteinExistence type="predicted"/>
<comment type="caution">
    <text evidence="2">The sequence shown here is derived from an EMBL/GenBank/DDBJ whole genome shotgun (WGS) entry which is preliminary data.</text>
</comment>
<dbReference type="InterPro" id="IPR043128">
    <property type="entry name" value="Rev_trsase/Diguanyl_cyclase"/>
</dbReference>
<dbReference type="Gramene" id="Jr02_10100_p1">
    <property type="protein sequence ID" value="cds.Jr02_10100_p1"/>
    <property type="gene ID" value="Jr02_10100"/>
</dbReference>
<feature type="domain" description="Reverse transcriptase" evidence="1">
    <location>
        <begin position="65"/>
        <end position="190"/>
    </location>
</feature>
<dbReference type="Gene3D" id="3.10.10.10">
    <property type="entry name" value="HIV Type 1 Reverse Transcriptase, subunit A, domain 1"/>
    <property type="match status" value="1"/>
</dbReference>